<accession>A0A4R5NBJ3</accession>
<gene>
    <name evidence="2" type="ORF">C5L30_001952</name>
</gene>
<evidence type="ECO:0000313" key="3">
    <source>
        <dbReference type="Proteomes" id="UP000295257"/>
    </source>
</evidence>
<keyword evidence="3" id="KW-1185">Reference proteome</keyword>
<feature type="transmembrane region" description="Helical" evidence="1">
    <location>
        <begin position="7"/>
        <end position="24"/>
    </location>
</feature>
<dbReference type="Proteomes" id="UP000295257">
    <property type="component" value="Unassembled WGS sequence"/>
</dbReference>
<comment type="caution">
    <text evidence="2">The sequence shown here is derived from an EMBL/GenBank/DDBJ whole genome shotgun (WGS) entry which is preliminary data.</text>
</comment>
<keyword evidence="1" id="KW-1133">Transmembrane helix</keyword>
<keyword evidence="1" id="KW-0472">Membrane</keyword>
<evidence type="ECO:0008006" key="4">
    <source>
        <dbReference type="Google" id="ProtNLM"/>
    </source>
</evidence>
<dbReference type="EMBL" id="PUFN01000029">
    <property type="protein sequence ID" value="TDG69819.1"/>
    <property type="molecule type" value="Genomic_DNA"/>
</dbReference>
<evidence type="ECO:0000256" key="1">
    <source>
        <dbReference type="SAM" id="Phobius"/>
    </source>
</evidence>
<protein>
    <recommendedName>
        <fullName evidence="4">WxL domain-containing protein</fullName>
    </recommendedName>
</protein>
<proteinExistence type="predicted"/>
<keyword evidence="1" id="KW-0812">Transmembrane</keyword>
<evidence type="ECO:0000313" key="2">
    <source>
        <dbReference type="EMBL" id="TDG69819.1"/>
    </source>
</evidence>
<sequence length="796" mass="87061">MRAKKQFFYIVLGMSLFIIFFLKTDDASASPTTLHPFDSNLVPSGIAGDKLLDPYDLKTTTVFRPLTYDDGNNKGNNNLFINKDKNSISPINNGFSSSPINHGGSYISLWGKSAKAGVLWSNDAYKMDLDKDQYFSFWIWGGDTDTTSNYSTGGLTFSIQNDPRQQNAYSYDNVSGTLNSNDSIKLAPDETFGMYAADDNAPHLGNVVQNSWSLNLDNRINSSGQINDSFDKGVYQGVPTTGQIYISTSYPGDSSSYLPTTTSIGTTAYTLARNQVDISNISYANGVGMWHHLRLLYQAPKDDGDKGTMTYWFNDIYEDGSSNTNSGTDSVDTQANPRRIERTVSIDLNKLDLTKNADGKRLARWGITYRVDSSKGSSDMVIENASPVMNVSVDPEVIDVTQDNRVLTEDNDYVNSGDKLIFRNTLSYNRGVTDWTNISAVVGVPTGTNLNTTDYGSVTYGKTSPTTVAINKPTVSDNYLQYKLTKGIAASDTATTASKAVVDVNMTAQAADNTEIKVPGISSYFNGDYYIGRTTSKSFIIRGKQVKDLQLSSTTSDPIKAFPSGNVEINGSLKYKDKSTFVNPGAEVYLSINNQTAKQINVPIKNIGDTELDISDAISKELTSELQNDQLNTGNNTLTIYARDSLGNKSNTLTFTIDVVNKSAVLQLNTEGYSFKNINAFYKGLVGRKGDWKVNVNSVNTNWNLTASASLLTQENSFDKTIDTFNGNIVYKSNQNIEAMGEPIEIARSDGDSETGTTIIGQNWLPSEGILLQSNGKTKQGGKYKGTINWDLVQGP</sequence>
<organism evidence="2 3">
    <name type="scientific">Companilactobacillus farciminis</name>
    <dbReference type="NCBI Taxonomy" id="1612"/>
    <lineage>
        <taxon>Bacteria</taxon>
        <taxon>Bacillati</taxon>
        <taxon>Bacillota</taxon>
        <taxon>Bacilli</taxon>
        <taxon>Lactobacillales</taxon>
        <taxon>Lactobacillaceae</taxon>
        <taxon>Companilactobacillus</taxon>
    </lineage>
</organism>
<dbReference type="AlphaFoldDB" id="A0A4R5NBJ3"/>
<name>A0A4R5NBJ3_9LACO</name>
<reference evidence="2 3" key="1">
    <citation type="journal article" date="2019" name="Appl. Microbiol. Biotechnol.">
        <title>Uncovering carbohydrate metabolism through a genotype-phenotype association study of 56 lactic acid bacteria genomes.</title>
        <authorList>
            <person name="Buron-Moles G."/>
            <person name="Chailyan A."/>
            <person name="Dolejs I."/>
            <person name="Forster J."/>
            <person name="Miks M.H."/>
        </authorList>
    </citation>
    <scope>NUCLEOTIDE SEQUENCE [LARGE SCALE GENOMIC DNA]</scope>
    <source>
        <strain evidence="2 3">ATCC 29644</strain>
    </source>
</reference>